<sequence>MEEILSSIKRIISEEGSAPSAPRSRRAARPTPSREEGEDGARDLEEVLELRDAVETAREDEPVLREDSEAAAPKAQRPAPRAENPEAAPSEAEQVEALRNAESIISDRAAEASRGKLEALSRMVVKPQVPGSDTLEGMVREMLRPMLSDWLDDNLPRIVEELVSKEITRITGRNG</sequence>
<protein>
    <submittedName>
        <fullName evidence="2">DUF2497 domain-containing protein</fullName>
    </submittedName>
</protein>
<feature type="region of interest" description="Disordered" evidence="1">
    <location>
        <begin position="1"/>
        <end position="100"/>
    </location>
</feature>
<dbReference type="Proteomes" id="UP000501568">
    <property type="component" value="Chromosome"/>
</dbReference>
<evidence type="ECO:0000313" key="3">
    <source>
        <dbReference type="Proteomes" id="UP000501568"/>
    </source>
</evidence>
<organism evidence="2 3">
    <name type="scientific">Stakelama tenebrarum</name>
    <dbReference type="NCBI Taxonomy" id="2711215"/>
    <lineage>
        <taxon>Bacteria</taxon>
        <taxon>Pseudomonadati</taxon>
        <taxon>Pseudomonadota</taxon>
        <taxon>Alphaproteobacteria</taxon>
        <taxon>Sphingomonadales</taxon>
        <taxon>Sphingomonadaceae</taxon>
        <taxon>Stakelama</taxon>
    </lineage>
</organism>
<dbReference type="EMBL" id="CP049109">
    <property type="protein sequence ID" value="QIG81938.1"/>
    <property type="molecule type" value="Genomic_DNA"/>
</dbReference>
<dbReference type="InterPro" id="IPR019632">
    <property type="entry name" value="DUF2497"/>
</dbReference>
<feature type="compositionally biased region" description="Basic and acidic residues" evidence="1">
    <location>
        <begin position="32"/>
        <end position="68"/>
    </location>
</feature>
<reference evidence="2 3" key="1">
    <citation type="submission" date="2020-02" db="EMBL/GenBank/DDBJ databases">
        <authorList>
            <person name="Zheng R.K."/>
            <person name="Sun C.M."/>
        </authorList>
    </citation>
    <scope>NUCLEOTIDE SEQUENCE [LARGE SCALE GENOMIC DNA]</scope>
    <source>
        <strain evidence="3">zrk23</strain>
    </source>
</reference>
<evidence type="ECO:0000313" key="2">
    <source>
        <dbReference type="EMBL" id="QIG81938.1"/>
    </source>
</evidence>
<dbReference type="AlphaFoldDB" id="A0A6G6YB54"/>
<accession>A0A6G6YB54</accession>
<evidence type="ECO:0000256" key="1">
    <source>
        <dbReference type="SAM" id="MobiDB-lite"/>
    </source>
</evidence>
<dbReference type="KEGG" id="spzr:G5C33_13155"/>
<name>A0A6G6YB54_9SPHN</name>
<gene>
    <name evidence="2" type="ORF">G5C33_13155</name>
</gene>
<keyword evidence="3" id="KW-1185">Reference proteome</keyword>
<feature type="compositionally biased region" description="Low complexity" evidence="1">
    <location>
        <begin position="70"/>
        <end position="92"/>
    </location>
</feature>
<proteinExistence type="predicted"/>
<dbReference type="Pfam" id="PF10691">
    <property type="entry name" value="DUF2497"/>
    <property type="match status" value="1"/>
</dbReference>